<dbReference type="Proteomes" id="UP000178116">
    <property type="component" value="Unassembled WGS sequence"/>
</dbReference>
<name>A0A1G2LWE3_9BACT</name>
<evidence type="ECO:0000313" key="2">
    <source>
        <dbReference type="EMBL" id="OHA15927.1"/>
    </source>
</evidence>
<dbReference type="InterPro" id="IPR036237">
    <property type="entry name" value="Xyl_isomerase-like_sf"/>
</dbReference>
<sequence length="273" mass="31355">MRFSLSVNLSDILTEKKSILENLFSWGSIFDNGFYPGRVFRLVKEAKLDGIELIASKDIKTKDFERVKKILDENNVPVLSLHQPILTLYRISFDGIKRLFEAAGRLSAKVIVLHLFSLGKQIYDADFVKTLKSLEGKYRIKIGLENGTKNIIIGLKHYCYREKEFSEIMAKLGLGITFDPTHLAQANSGDIVGFYKKNKKHIVNIHLSDYKYGWLPHNLFNTHLALGKGDLPIEEFLKTLKKDRYDGLLTFEINRPAKEIKKSIDFARRIMDS</sequence>
<dbReference type="SUPFAM" id="SSF51658">
    <property type="entry name" value="Xylose isomerase-like"/>
    <property type="match status" value="1"/>
</dbReference>
<reference evidence="2 3" key="1">
    <citation type="journal article" date="2016" name="Nat. Commun.">
        <title>Thousands of microbial genomes shed light on interconnected biogeochemical processes in an aquifer system.</title>
        <authorList>
            <person name="Anantharaman K."/>
            <person name="Brown C.T."/>
            <person name="Hug L.A."/>
            <person name="Sharon I."/>
            <person name="Castelle C.J."/>
            <person name="Probst A.J."/>
            <person name="Thomas B.C."/>
            <person name="Singh A."/>
            <person name="Wilkins M.J."/>
            <person name="Karaoz U."/>
            <person name="Brodie E.L."/>
            <person name="Williams K.H."/>
            <person name="Hubbard S.S."/>
            <person name="Banfield J.F."/>
        </authorList>
    </citation>
    <scope>NUCLEOTIDE SEQUENCE [LARGE SCALE GENOMIC DNA]</scope>
</reference>
<protein>
    <recommendedName>
        <fullName evidence="1">Xylose isomerase-like TIM barrel domain-containing protein</fullName>
    </recommendedName>
</protein>
<dbReference type="PANTHER" id="PTHR12110">
    <property type="entry name" value="HYDROXYPYRUVATE ISOMERASE"/>
    <property type="match status" value="1"/>
</dbReference>
<gene>
    <name evidence="2" type="ORF">A3A10_02075</name>
</gene>
<evidence type="ECO:0000259" key="1">
    <source>
        <dbReference type="Pfam" id="PF01261"/>
    </source>
</evidence>
<dbReference type="Gene3D" id="3.20.20.150">
    <property type="entry name" value="Divalent-metal-dependent TIM barrel enzymes"/>
    <property type="match status" value="1"/>
</dbReference>
<dbReference type="InterPro" id="IPR013022">
    <property type="entry name" value="Xyl_isomerase-like_TIM-brl"/>
</dbReference>
<dbReference type="EMBL" id="MHRA01000007">
    <property type="protein sequence ID" value="OHA15927.1"/>
    <property type="molecule type" value="Genomic_DNA"/>
</dbReference>
<dbReference type="Pfam" id="PF01261">
    <property type="entry name" value="AP_endonuc_2"/>
    <property type="match status" value="1"/>
</dbReference>
<feature type="domain" description="Xylose isomerase-like TIM barrel" evidence="1">
    <location>
        <begin position="40"/>
        <end position="269"/>
    </location>
</feature>
<evidence type="ECO:0000313" key="3">
    <source>
        <dbReference type="Proteomes" id="UP000178116"/>
    </source>
</evidence>
<dbReference type="InterPro" id="IPR050312">
    <property type="entry name" value="IolE/XylAMocC-like"/>
</dbReference>
<dbReference type="AlphaFoldDB" id="A0A1G2LWE3"/>
<organism evidence="2 3">
    <name type="scientific">Candidatus Tagabacteria bacterium RIFCSPLOWO2_01_FULL_42_9</name>
    <dbReference type="NCBI Taxonomy" id="1802296"/>
    <lineage>
        <taxon>Bacteria</taxon>
        <taxon>Candidatus Tagaibacteriota</taxon>
    </lineage>
</organism>
<comment type="caution">
    <text evidence="2">The sequence shown here is derived from an EMBL/GenBank/DDBJ whole genome shotgun (WGS) entry which is preliminary data.</text>
</comment>
<accession>A0A1G2LWE3</accession>
<proteinExistence type="predicted"/>